<organism evidence="3 4">
    <name type="scientific">Tanacetum coccineum</name>
    <dbReference type="NCBI Taxonomy" id="301880"/>
    <lineage>
        <taxon>Eukaryota</taxon>
        <taxon>Viridiplantae</taxon>
        <taxon>Streptophyta</taxon>
        <taxon>Embryophyta</taxon>
        <taxon>Tracheophyta</taxon>
        <taxon>Spermatophyta</taxon>
        <taxon>Magnoliopsida</taxon>
        <taxon>eudicotyledons</taxon>
        <taxon>Gunneridae</taxon>
        <taxon>Pentapetalae</taxon>
        <taxon>asterids</taxon>
        <taxon>campanulids</taxon>
        <taxon>Asterales</taxon>
        <taxon>Asteraceae</taxon>
        <taxon>Asteroideae</taxon>
        <taxon>Anthemideae</taxon>
        <taxon>Anthemidinae</taxon>
        <taxon>Tanacetum</taxon>
    </lineage>
</organism>
<reference evidence="3" key="1">
    <citation type="journal article" date="2022" name="Int. J. Mol. Sci.">
        <title>Draft Genome of Tanacetum Coccineum: Genomic Comparison of Closely Related Tanacetum-Family Plants.</title>
        <authorList>
            <person name="Yamashiro T."/>
            <person name="Shiraishi A."/>
            <person name="Nakayama K."/>
            <person name="Satake H."/>
        </authorList>
    </citation>
    <scope>NUCLEOTIDE SEQUENCE</scope>
</reference>
<evidence type="ECO:0000313" key="3">
    <source>
        <dbReference type="EMBL" id="GJS54133.1"/>
    </source>
</evidence>
<accession>A0ABQ4WMP2</accession>
<evidence type="ECO:0000256" key="1">
    <source>
        <dbReference type="SAM" id="MobiDB-lite"/>
    </source>
</evidence>
<feature type="compositionally biased region" description="Polar residues" evidence="1">
    <location>
        <begin position="307"/>
        <end position="331"/>
    </location>
</feature>
<sequence>MICYLTRMEPYYIQCIKDGPFQPKTAEGDNKPESQWTPDERRLVSQDQRLKRIIISCLPDDIIESVISYETAKATRTDLVHSFEGPFDTNENKIMDLKLEYQTFRTKSSKTISQTYTRYKTLINEVTNDGVTLSKHEINTLDLANIYGRFVYEDNLISRRHSNTKKALITTPSDSPISTTFFSNNIAQDFQENSNDEADERSCKEYLRDLELEFHERNKGLVAETFDWDKEKVSDDEEETQVKVLMAFVDDELSVGKNHARNGECIDITMKKGASPILEVMTLTYQDHSPRERSGLGIMKHTKTKTVESSNKNVSGPVTVSDTKPVTSSVPNKPESSKFVNSSKQSQDSKPNGKNPDSSKPVRPKPLQKPKLKCDIYVLDMSSLTPNGAFFFAKASESVNWLCHKRLSHLNFKNINKLAKQNKVLGILSLVYLKDKPCFSCEKIKHKRASFKTKQNFSIRKCLHLFHMDLFGHVSPISINHEKYTLVIVDEYSRYTWVYFLKNKSQTAKMIMSFVRLVENQNDVKVKQIRTDNGTEFRNSELESFCDEKGISQKFSFPYILEQNSVAEKKNRTLIKAAKTMLNISVLSKYFWTKAVRIACYTHNRSIIVKRYDRTHYEIFIERIPNIIYFHVFECPVLIHNHKDHLGKFDAKANDGYFLGYSFNSKAFRVYNTRRQQIEETYHVTFDVSIEAIKFINTSVDKIGIDDSSKSIAAKLTAAKLTAASASECLFPDFLFEIELKKISKALKHPGWVDSMQEELNQFYRNKVWTLVSLPYGKIAIGSN</sequence>
<evidence type="ECO:0000259" key="2">
    <source>
        <dbReference type="PROSITE" id="PS50994"/>
    </source>
</evidence>
<dbReference type="SUPFAM" id="SSF53098">
    <property type="entry name" value="Ribonuclease H-like"/>
    <property type="match status" value="1"/>
</dbReference>
<reference evidence="3" key="2">
    <citation type="submission" date="2022-01" db="EMBL/GenBank/DDBJ databases">
        <authorList>
            <person name="Yamashiro T."/>
            <person name="Shiraishi A."/>
            <person name="Satake H."/>
            <person name="Nakayama K."/>
        </authorList>
    </citation>
    <scope>NUCLEOTIDE SEQUENCE</scope>
</reference>
<dbReference type="EMBL" id="BQNB010008775">
    <property type="protein sequence ID" value="GJS54133.1"/>
    <property type="molecule type" value="Genomic_DNA"/>
</dbReference>
<dbReference type="Proteomes" id="UP001151760">
    <property type="component" value="Unassembled WGS sequence"/>
</dbReference>
<dbReference type="InterPro" id="IPR025724">
    <property type="entry name" value="GAG-pre-integrase_dom"/>
</dbReference>
<name>A0ABQ4WMP2_9ASTR</name>
<dbReference type="InterPro" id="IPR039537">
    <property type="entry name" value="Retrotran_Ty1/copia-like"/>
</dbReference>
<gene>
    <name evidence="3" type="ORF">Tco_0627495</name>
</gene>
<feature type="region of interest" description="Disordered" evidence="1">
    <location>
        <begin position="285"/>
        <end position="368"/>
    </location>
</feature>
<dbReference type="PANTHER" id="PTHR42648">
    <property type="entry name" value="TRANSPOSASE, PUTATIVE-RELATED"/>
    <property type="match status" value="1"/>
</dbReference>
<keyword evidence="4" id="KW-1185">Reference proteome</keyword>
<proteinExistence type="predicted"/>
<dbReference type="Gene3D" id="3.30.420.10">
    <property type="entry name" value="Ribonuclease H-like superfamily/Ribonuclease H"/>
    <property type="match status" value="1"/>
</dbReference>
<evidence type="ECO:0000313" key="4">
    <source>
        <dbReference type="Proteomes" id="UP001151760"/>
    </source>
</evidence>
<dbReference type="Pfam" id="PF00665">
    <property type="entry name" value="rve"/>
    <property type="match status" value="1"/>
</dbReference>
<dbReference type="PANTHER" id="PTHR42648:SF32">
    <property type="entry name" value="RIBONUCLEASE H-LIKE DOMAIN, GAG-PRE-INTEGRASE DOMAIN PROTEIN-RELATED"/>
    <property type="match status" value="1"/>
</dbReference>
<dbReference type="PROSITE" id="PS50994">
    <property type="entry name" value="INTEGRASE"/>
    <property type="match status" value="1"/>
</dbReference>
<dbReference type="InterPro" id="IPR036397">
    <property type="entry name" value="RNaseH_sf"/>
</dbReference>
<dbReference type="InterPro" id="IPR001584">
    <property type="entry name" value="Integrase_cat-core"/>
</dbReference>
<dbReference type="InterPro" id="IPR012337">
    <property type="entry name" value="RNaseH-like_sf"/>
</dbReference>
<comment type="caution">
    <text evidence="3">The sequence shown here is derived from an EMBL/GenBank/DDBJ whole genome shotgun (WGS) entry which is preliminary data.</text>
</comment>
<feature type="domain" description="Integrase catalytic" evidence="2">
    <location>
        <begin position="457"/>
        <end position="624"/>
    </location>
</feature>
<protein>
    <submittedName>
        <fullName evidence="3">Retrovirus-related pol polyprotein from transposon TNT 1-94</fullName>
    </submittedName>
</protein>
<dbReference type="Pfam" id="PF25597">
    <property type="entry name" value="SH3_retrovirus"/>
    <property type="match status" value="1"/>
</dbReference>
<dbReference type="Pfam" id="PF13976">
    <property type="entry name" value="gag_pre-integrs"/>
    <property type="match status" value="1"/>
</dbReference>
<feature type="compositionally biased region" description="Polar residues" evidence="1">
    <location>
        <begin position="338"/>
        <end position="358"/>
    </location>
</feature>
<dbReference type="InterPro" id="IPR057670">
    <property type="entry name" value="SH3_retrovirus"/>
</dbReference>